<dbReference type="GO" id="GO:0034353">
    <property type="term" value="F:mRNA 5'-diphosphatase activity"/>
    <property type="evidence" value="ECO:0007669"/>
    <property type="project" value="UniProtKB-ARBA"/>
</dbReference>
<comment type="similarity">
    <text evidence="4">Belongs to the Nudix hydrolase family. RppH subfamily.</text>
</comment>
<dbReference type="Pfam" id="PF00293">
    <property type="entry name" value="NUDIX"/>
    <property type="match status" value="1"/>
</dbReference>
<reference evidence="6 7" key="1">
    <citation type="submission" date="2015-12" db="EMBL/GenBank/DDBJ databases">
        <authorList>
            <person name="Shamseldin A."/>
            <person name="Moawad H."/>
            <person name="Abd El-Rahim W.M."/>
            <person name="Sadowsky M.J."/>
        </authorList>
    </citation>
    <scope>NUCLEOTIDE SEQUENCE [LARGE SCALE GENOMIC DNA]</scope>
    <source>
        <strain evidence="6 7">WF1</strain>
    </source>
</reference>
<dbReference type="PANTHER" id="PTHR43736:SF1">
    <property type="entry name" value="DIHYDRONEOPTERIN TRIPHOSPHATE DIPHOSPHATASE"/>
    <property type="match status" value="1"/>
</dbReference>
<proteinExistence type="inferred from homology"/>
<evidence type="ECO:0000256" key="4">
    <source>
        <dbReference type="HAMAP-Rule" id="MF_00298"/>
    </source>
</evidence>
<dbReference type="HAMAP" id="MF_00298">
    <property type="entry name" value="Nudix_RppH"/>
    <property type="match status" value="1"/>
</dbReference>
<dbReference type="InterPro" id="IPR020476">
    <property type="entry name" value="Nudix_hydrolase"/>
</dbReference>
<dbReference type="NCBIfam" id="NF001937">
    <property type="entry name" value="PRK00714.1-4"/>
    <property type="match status" value="1"/>
</dbReference>
<dbReference type="PROSITE" id="PS00893">
    <property type="entry name" value="NUDIX_BOX"/>
    <property type="match status" value="1"/>
</dbReference>
<dbReference type="EMBL" id="LPUF01000001">
    <property type="protein sequence ID" value="OQK18480.1"/>
    <property type="molecule type" value="Genomic_DNA"/>
</dbReference>
<keyword evidence="7" id="KW-1185">Reference proteome</keyword>
<evidence type="ECO:0000259" key="5">
    <source>
        <dbReference type="PROSITE" id="PS51462"/>
    </source>
</evidence>
<organism evidence="6 7">
    <name type="scientific">Methyloprofundus sedimenti</name>
    <dbReference type="NCBI Taxonomy" id="1420851"/>
    <lineage>
        <taxon>Bacteria</taxon>
        <taxon>Pseudomonadati</taxon>
        <taxon>Pseudomonadota</taxon>
        <taxon>Gammaproteobacteria</taxon>
        <taxon>Methylococcales</taxon>
        <taxon>Methylococcaceae</taxon>
        <taxon>Methyloprofundus</taxon>
    </lineage>
</organism>
<gene>
    <name evidence="4" type="primary">rppH</name>
    <name evidence="4" type="synonym">nudH</name>
    <name evidence="6" type="ORF">AU255_11885</name>
</gene>
<name>A0A1V8MA52_9GAMM</name>
<dbReference type="PROSITE" id="PS51462">
    <property type="entry name" value="NUDIX"/>
    <property type="match status" value="1"/>
</dbReference>
<dbReference type="STRING" id="1420851.AU255_11885"/>
<evidence type="ECO:0000256" key="1">
    <source>
        <dbReference type="ARBA" id="ARBA00001936"/>
    </source>
</evidence>
<comment type="function">
    <text evidence="4">Accelerates the degradation of transcripts by removing pyrophosphate from the 5'-end of triphosphorylated RNA, leading to a more labile monophosphorylated state that can stimulate subsequent ribonuclease cleavage.</text>
</comment>
<dbReference type="AlphaFoldDB" id="A0A1V8MA52"/>
<comment type="cofactor">
    <cofactor evidence="1">
        <name>Mn(2+)</name>
        <dbReference type="ChEBI" id="CHEBI:29035"/>
    </cofactor>
</comment>
<protein>
    <recommendedName>
        <fullName evidence="4">RNA pyrophosphohydrolase</fullName>
        <ecNumber evidence="4">3.6.1.-</ecNumber>
    </recommendedName>
    <alternativeName>
        <fullName evidence="4">(Di)nucleoside polyphosphate hydrolase</fullName>
    </alternativeName>
</protein>
<feature type="short sequence motif" description="Nudix box" evidence="4">
    <location>
        <begin position="38"/>
        <end position="59"/>
    </location>
</feature>
<evidence type="ECO:0000313" key="6">
    <source>
        <dbReference type="EMBL" id="OQK18480.1"/>
    </source>
</evidence>
<dbReference type="NCBIfam" id="NF001938">
    <property type="entry name" value="PRK00714.1-5"/>
    <property type="match status" value="1"/>
</dbReference>
<evidence type="ECO:0000256" key="3">
    <source>
        <dbReference type="ARBA" id="ARBA00022801"/>
    </source>
</evidence>
<dbReference type="InterPro" id="IPR022927">
    <property type="entry name" value="RppH"/>
</dbReference>
<comment type="cofactor">
    <cofactor evidence="2">
        <name>Mg(2+)</name>
        <dbReference type="ChEBI" id="CHEBI:18420"/>
    </cofactor>
</comment>
<dbReference type="InterPro" id="IPR000086">
    <property type="entry name" value="NUDIX_hydrolase_dom"/>
</dbReference>
<accession>A0A1V8MA52</accession>
<comment type="caution">
    <text evidence="6">The sequence shown here is derived from an EMBL/GenBank/DDBJ whole genome shotgun (WGS) entry which is preliminary data.</text>
</comment>
<dbReference type="FunFam" id="3.90.79.10:FF:000001">
    <property type="entry name" value="RNA pyrophosphohydrolase"/>
    <property type="match status" value="1"/>
</dbReference>
<evidence type="ECO:0000256" key="2">
    <source>
        <dbReference type="ARBA" id="ARBA00001946"/>
    </source>
</evidence>
<dbReference type="PANTHER" id="PTHR43736">
    <property type="entry name" value="ADP-RIBOSE PYROPHOSPHATASE"/>
    <property type="match status" value="1"/>
</dbReference>
<comment type="cofactor">
    <cofactor evidence="4">
        <name>a divalent metal cation</name>
        <dbReference type="ChEBI" id="CHEBI:60240"/>
    </cofactor>
</comment>
<dbReference type="CDD" id="cd03671">
    <property type="entry name" value="NUDIX_Ap4A_hydrolase_plant_like"/>
    <property type="match status" value="1"/>
</dbReference>
<dbReference type="PRINTS" id="PR00502">
    <property type="entry name" value="NUDIXFAMILY"/>
</dbReference>
<evidence type="ECO:0000313" key="7">
    <source>
        <dbReference type="Proteomes" id="UP000191980"/>
    </source>
</evidence>
<dbReference type="EC" id="3.6.1.-" evidence="4"/>
<dbReference type="OrthoDB" id="9816040at2"/>
<dbReference type="RefSeq" id="WP_080523080.1">
    <property type="nucleotide sequence ID" value="NZ_LPUF01000001.1"/>
</dbReference>
<dbReference type="NCBIfam" id="NF001934">
    <property type="entry name" value="PRK00714.1-1"/>
    <property type="match status" value="1"/>
</dbReference>
<dbReference type="Proteomes" id="UP000191980">
    <property type="component" value="Unassembled WGS sequence"/>
</dbReference>
<dbReference type="InterPro" id="IPR020084">
    <property type="entry name" value="NUDIX_hydrolase_CS"/>
</dbReference>
<sequence>MIDSKGYRSNVGIILCNAQGHVFWAKRSRVNSWQFPQGGMEAGENPEQAMFRELREETGLDAKHVKIIGRTRYWLRYRLPEKYIRRNSLPLCVGQKQIWYLLQLVGDEANVTLDRHNKPEFDDWQWVEYWEPLKSVVYFKRKVYRKAMMELGALLMLNSVDVDATSYLSNDNMSEHQ</sequence>
<dbReference type="InterPro" id="IPR015797">
    <property type="entry name" value="NUDIX_hydrolase-like_dom_sf"/>
</dbReference>
<keyword evidence="3 4" id="KW-0378">Hydrolase</keyword>
<dbReference type="Gene3D" id="3.90.79.10">
    <property type="entry name" value="Nucleoside Triphosphate Pyrophosphohydrolase"/>
    <property type="match status" value="1"/>
</dbReference>
<dbReference type="SUPFAM" id="SSF55811">
    <property type="entry name" value="Nudix"/>
    <property type="match status" value="1"/>
</dbReference>
<feature type="domain" description="Nudix hydrolase" evidence="5">
    <location>
        <begin position="6"/>
        <end position="149"/>
    </location>
</feature>